<dbReference type="EMBL" id="CP003876">
    <property type="protein sequence ID" value="AFT99466.1"/>
    <property type="molecule type" value="Genomic_DNA"/>
</dbReference>
<protein>
    <submittedName>
        <fullName evidence="7">TetR family transcriptional regulator</fullName>
    </submittedName>
</protein>
<evidence type="ECO:0000256" key="1">
    <source>
        <dbReference type="ARBA" id="ARBA00023015"/>
    </source>
</evidence>
<dbReference type="RefSeq" id="WP_014982322.1">
    <property type="nucleotide sequence ID" value="NC_018681.1"/>
</dbReference>
<dbReference type="InterPro" id="IPR001647">
    <property type="entry name" value="HTH_TetR"/>
</dbReference>
<sequence length="214" mass="23402">MSTQQSGEPKAKPGGRPRDPDRDRALLAAVSEILPEVGYDRLTMDAVAARAGAGRATVYRRWKDKSELVRDAIQALSWDEPLPDTGSLRSDLIAVGAMYLDPSSQRDSILSAIASAIKRDKQLRETVERVISQPRRAAYAAIVDRACERGEIAAGADTELIADVVPAMIFYRLLDKEEPMEGAYFERVIDSLVIPLLTGYASARPQGATEKTDN</sequence>
<dbReference type="PROSITE" id="PS50977">
    <property type="entry name" value="HTH_TETR_2"/>
    <property type="match status" value="1"/>
</dbReference>
<proteinExistence type="predicted"/>
<keyword evidence="2 4" id="KW-0238">DNA-binding</keyword>
<dbReference type="eggNOG" id="COG1309">
    <property type="taxonomic scope" value="Bacteria"/>
</dbReference>
<dbReference type="Pfam" id="PF00440">
    <property type="entry name" value="TetR_N"/>
    <property type="match status" value="1"/>
</dbReference>
<evidence type="ECO:0000256" key="3">
    <source>
        <dbReference type="ARBA" id="ARBA00023163"/>
    </source>
</evidence>
<evidence type="ECO:0000259" key="6">
    <source>
        <dbReference type="PROSITE" id="PS50977"/>
    </source>
</evidence>
<evidence type="ECO:0000256" key="5">
    <source>
        <dbReference type="SAM" id="MobiDB-lite"/>
    </source>
</evidence>
<dbReference type="PRINTS" id="PR00455">
    <property type="entry name" value="HTHTETR"/>
</dbReference>
<dbReference type="Pfam" id="PF16859">
    <property type="entry name" value="TetR_C_11"/>
    <property type="match status" value="1"/>
</dbReference>
<name>K0EPP7_NOCB7</name>
<dbReference type="GO" id="GO:0000976">
    <property type="term" value="F:transcription cis-regulatory region binding"/>
    <property type="evidence" value="ECO:0007669"/>
    <property type="project" value="TreeGrafter"/>
</dbReference>
<dbReference type="Gene3D" id="1.10.10.60">
    <property type="entry name" value="Homeodomain-like"/>
    <property type="match status" value="1"/>
</dbReference>
<dbReference type="HOGENOM" id="CLU_069356_25_3_11"/>
<gene>
    <name evidence="7" type="ORF">O3I_007520</name>
</gene>
<dbReference type="SUPFAM" id="SSF46689">
    <property type="entry name" value="Homeodomain-like"/>
    <property type="match status" value="1"/>
</dbReference>
<keyword evidence="8" id="KW-1185">Reference proteome</keyword>
<feature type="domain" description="HTH tetR-type" evidence="6">
    <location>
        <begin position="20"/>
        <end position="80"/>
    </location>
</feature>
<evidence type="ECO:0000256" key="2">
    <source>
        <dbReference type="ARBA" id="ARBA00023125"/>
    </source>
</evidence>
<dbReference type="KEGG" id="nbr:O3I_007520"/>
<keyword evidence="3" id="KW-0804">Transcription</keyword>
<organism evidence="7 8">
    <name type="scientific">Nocardia brasiliensis (strain ATCC 700358 / HUJEG-1)</name>
    <dbReference type="NCBI Taxonomy" id="1133849"/>
    <lineage>
        <taxon>Bacteria</taxon>
        <taxon>Bacillati</taxon>
        <taxon>Actinomycetota</taxon>
        <taxon>Actinomycetes</taxon>
        <taxon>Mycobacteriales</taxon>
        <taxon>Nocardiaceae</taxon>
        <taxon>Nocardia</taxon>
    </lineage>
</organism>
<dbReference type="STRING" id="1133849.O3I_007520"/>
<evidence type="ECO:0000313" key="7">
    <source>
        <dbReference type="EMBL" id="AFT99466.1"/>
    </source>
</evidence>
<dbReference type="GO" id="GO:0003700">
    <property type="term" value="F:DNA-binding transcription factor activity"/>
    <property type="evidence" value="ECO:0007669"/>
    <property type="project" value="TreeGrafter"/>
</dbReference>
<dbReference type="InterPro" id="IPR023772">
    <property type="entry name" value="DNA-bd_HTH_TetR-type_CS"/>
</dbReference>
<dbReference type="PROSITE" id="PS01081">
    <property type="entry name" value="HTH_TETR_1"/>
    <property type="match status" value="1"/>
</dbReference>
<accession>K0EPP7</accession>
<dbReference type="Proteomes" id="UP000006304">
    <property type="component" value="Chromosome"/>
</dbReference>
<feature type="region of interest" description="Disordered" evidence="5">
    <location>
        <begin position="1"/>
        <end position="23"/>
    </location>
</feature>
<dbReference type="InterPro" id="IPR011075">
    <property type="entry name" value="TetR_C"/>
</dbReference>
<keyword evidence="1" id="KW-0805">Transcription regulation</keyword>
<dbReference type="InterPro" id="IPR009057">
    <property type="entry name" value="Homeodomain-like_sf"/>
</dbReference>
<dbReference type="InterPro" id="IPR050109">
    <property type="entry name" value="HTH-type_TetR-like_transc_reg"/>
</dbReference>
<dbReference type="SUPFAM" id="SSF48498">
    <property type="entry name" value="Tetracyclin repressor-like, C-terminal domain"/>
    <property type="match status" value="1"/>
</dbReference>
<evidence type="ECO:0000256" key="4">
    <source>
        <dbReference type="PROSITE-ProRule" id="PRU00335"/>
    </source>
</evidence>
<dbReference type="PANTHER" id="PTHR30055:SF148">
    <property type="entry name" value="TETR-FAMILY TRANSCRIPTIONAL REGULATOR"/>
    <property type="match status" value="1"/>
</dbReference>
<evidence type="ECO:0000313" key="8">
    <source>
        <dbReference type="Proteomes" id="UP000006304"/>
    </source>
</evidence>
<feature type="DNA-binding region" description="H-T-H motif" evidence="4">
    <location>
        <begin position="43"/>
        <end position="62"/>
    </location>
</feature>
<dbReference type="PANTHER" id="PTHR30055">
    <property type="entry name" value="HTH-TYPE TRANSCRIPTIONAL REGULATOR RUTR"/>
    <property type="match status" value="1"/>
</dbReference>
<dbReference type="InterPro" id="IPR036271">
    <property type="entry name" value="Tet_transcr_reg_TetR-rel_C_sf"/>
</dbReference>
<reference evidence="7 8" key="1">
    <citation type="journal article" date="2012" name="J. Bacteriol.">
        <title>Complete genome sequence of Nocardia brasiliensis HUJEG-1.</title>
        <authorList>
            <person name="Vera-Cabrera L."/>
            <person name="Ortiz-Lopez R."/>
            <person name="Elizondo-Gonzalez R."/>
            <person name="Perez-Maya A.A."/>
            <person name="Ocampo-Candiani J."/>
        </authorList>
    </citation>
    <scope>NUCLEOTIDE SEQUENCE [LARGE SCALE GENOMIC DNA]</scope>
    <source>
        <strain evidence="8">ATCC 700358</strain>
    </source>
</reference>
<dbReference type="Gene3D" id="1.10.357.10">
    <property type="entry name" value="Tetracycline Repressor, domain 2"/>
    <property type="match status" value="1"/>
</dbReference>
<dbReference type="AlphaFoldDB" id="K0EPP7"/>